<gene>
    <name evidence="2" type="ORF">DSOUD_2502</name>
</gene>
<name>A0A0M4DAP5_9BACT</name>
<dbReference type="AlphaFoldDB" id="A0A0M4DAP5"/>
<proteinExistence type="predicted"/>
<dbReference type="Proteomes" id="UP000057158">
    <property type="component" value="Chromosome"/>
</dbReference>
<protein>
    <submittedName>
        <fullName evidence="2">Uncharacterized protein</fullName>
    </submittedName>
</protein>
<reference evidence="2 3" key="1">
    <citation type="submission" date="2015-07" db="EMBL/GenBank/DDBJ databases">
        <title>Isolation and Genomic Characterization of a Novel Halophilic Metal-Reducing Deltaproteobacterium from the Deep Subsurface.</title>
        <authorList>
            <person name="Badalamenti J.P."/>
            <person name="Summers Z.M."/>
            <person name="Gralnick J.A."/>
            <person name="Bond D.R."/>
        </authorList>
    </citation>
    <scope>NUCLEOTIDE SEQUENCE [LARGE SCALE GENOMIC DNA]</scope>
    <source>
        <strain evidence="2 3">WTL</strain>
    </source>
</reference>
<sequence>MGSWMRLGMAWGNKTAAEGAALAGALPGRGKRGRRVFAAGAGALLRLTVVAVLLCFEAMALTLMELQWIFVANLYLLPLALFSLIGLRGGSKGKRGSRD</sequence>
<feature type="transmembrane region" description="Helical" evidence="1">
    <location>
        <begin position="66"/>
        <end position="87"/>
    </location>
</feature>
<evidence type="ECO:0000256" key="1">
    <source>
        <dbReference type="SAM" id="Phobius"/>
    </source>
</evidence>
<dbReference type="KEGG" id="des:DSOUD_2502"/>
<keyword evidence="1" id="KW-0812">Transmembrane</keyword>
<dbReference type="STRING" id="1603606.DSOUD_2502"/>
<dbReference type="PATRIC" id="fig|1603606.3.peg.2707"/>
<keyword evidence="1" id="KW-0472">Membrane</keyword>
<organism evidence="2 3">
    <name type="scientific">Desulfuromonas soudanensis</name>
    <dbReference type="NCBI Taxonomy" id="1603606"/>
    <lineage>
        <taxon>Bacteria</taxon>
        <taxon>Pseudomonadati</taxon>
        <taxon>Thermodesulfobacteriota</taxon>
        <taxon>Desulfuromonadia</taxon>
        <taxon>Desulfuromonadales</taxon>
        <taxon>Desulfuromonadaceae</taxon>
        <taxon>Desulfuromonas</taxon>
    </lineage>
</organism>
<keyword evidence="1" id="KW-1133">Transmembrane helix</keyword>
<accession>A0A0M4DAP5</accession>
<dbReference type="EMBL" id="CP010802">
    <property type="protein sequence ID" value="ALC17255.1"/>
    <property type="molecule type" value="Genomic_DNA"/>
</dbReference>
<keyword evidence="3" id="KW-1185">Reference proteome</keyword>
<feature type="transmembrane region" description="Helical" evidence="1">
    <location>
        <begin position="36"/>
        <end position="60"/>
    </location>
</feature>
<evidence type="ECO:0000313" key="3">
    <source>
        <dbReference type="Proteomes" id="UP000057158"/>
    </source>
</evidence>
<evidence type="ECO:0000313" key="2">
    <source>
        <dbReference type="EMBL" id="ALC17255.1"/>
    </source>
</evidence>